<dbReference type="OrthoDB" id="594725at2"/>
<organism evidence="14 15">
    <name type="scientific">Fibrisoma montanum</name>
    <dbReference type="NCBI Taxonomy" id="2305895"/>
    <lineage>
        <taxon>Bacteria</taxon>
        <taxon>Pseudomonadati</taxon>
        <taxon>Bacteroidota</taxon>
        <taxon>Cytophagia</taxon>
        <taxon>Cytophagales</taxon>
        <taxon>Spirosomataceae</taxon>
        <taxon>Fibrisoma</taxon>
    </lineage>
</organism>
<reference evidence="14 15" key="1">
    <citation type="submission" date="2018-08" db="EMBL/GenBank/DDBJ databases">
        <title>Fibrisoma montanum sp. nov., isolated from Danxia mountain soil.</title>
        <authorList>
            <person name="Huang Y."/>
        </authorList>
    </citation>
    <scope>NUCLEOTIDE SEQUENCE [LARGE SCALE GENOMIC DNA]</scope>
    <source>
        <strain evidence="14 15">HYT19</strain>
    </source>
</reference>
<proteinExistence type="predicted"/>
<evidence type="ECO:0000313" key="14">
    <source>
        <dbReference type="EMBL" id="RIV27205.1"/>
    </source>
</evidence>
<dbReference type="InterPro" id="IPR005467">
    <property type="entry name" value="His_kinase_dom"/>
</dbReference>
<dbReference type="CDD" id="cd06225">
    <property type="entry name" value="HAMP"/>
    <property type="match status" value="1"/>
</dbReference>
<dbReference type="RefSeq" id="WP_119666057.1">
    <property type="nucleotide sequence ID" value="NZ_QXED01000001.1"/>
</dbReference>
<dbReference type="PROSITE" id="PS50109">
    <property type="entry name" value="HIS_KIN"/>
    <property type="match status" value="1"/>
</dbReference>
<keyword evidence="15" id="KW-1185">Reference proteome</keyword>
<keyword evidence="6 11" id="KW-0812">Transmembrane</keyword>
<keyword evidence="9" id="KW-0902">Two-component regulatory system</keyword>
<dbReference type="InterPro" id="IPR003660">
    <property type="entry name" value="HAMP_dom"/>
</dbReference>
<dbReference type="Pfam" id="PF02518">
    <property type="entry name" value="HATPase_c"/>
    <property type="match status" value="1"/>
</dbReference>
<evidence type="ECO:0000256" key="11">
    <source>
        <dbReference type="SAM" id="Phobius"/>
    </source>
</evidence>
<dbReference type="Proteomes" id="UP000283523">
    <property type="component" value="Unassembled WGS sequence"/>
</dbReference>
<dbReference type="CDD" id="cd00075">
    <property type="entry name" value="HATPase"/>
    <property type="match status" value="1"/>
</dbReference>
<feature type="domain" description="Histidine kinase" evidence="12">
    <location>
        <begin position="239"/>
        <end position="456"/>
    </location>
</feature>
<evidence type="ECO:0000256" key="2">
    <source>
        <dbReference type="ARBA" id="ARBA00004141"/>
    </source>
</evidence>
<comment type="catalytic activity">
    <reaction evidence="1">
        <text>ATP + protein L-histidine = ADP + protein N-phospho-L-histidine.</text>
        <dbReference type="EC" id="2.7.13.3"/>
    </reaction>
</comment>
<dbReference type="PROSITE" id="PS50885">
    <property type="entry name" value="HAMP"/>
    <property type="match status" value="1"/>
</dbReference>
<dbReference type="Pfam" id="PF00672">
    <property type="entry name" value="HAMP"/>
    <property type="match status" value="1"/>
</dbReference>
<dbReference type="Gene3D" id="3.30.565.10">
    <property type="entry name" value="Histidine kinase-like ATPase, C-terminal domain"/>
    <property type="match status" value="1"/>
</dbReference>
<accession>A0A418MID9</accession>
<dbReference type="InterPro" id="IPR003661">
    <property type="entry name" value="HisK_dim/P_dom"/>
</dbReference>
<evidence type="ECO:0000256" key="10">
    <source>
        <dbReference type="ARBA" id="ARBA00023136"/>
    </source>
</evidence>
<evidence type="ECO:0000256" key="3">
    <source>
        <dbReference type="ARBA" id="ARBA00012438"/>
    </source>
</evidence>
<dbReference type="PRINTS" id="PR00344">
    <property type="entry name" value="BCTRLSENSOR"/>
</dbReference>
<comment type="subcellular location">
    <subcellularLocation>
        <location evidence="2">Membrane</location>
        <topology evidence="2">Multi-pass membrane protein</topology>
    </subcellularLocation>
</comment>
<feature type="transmembrane region" description="Helical" evidence="11">
    <location>
        <begin position="158"/>
        <end position="177"/>
    </location>
</feature>
<dbReference type="CDD" id="cd00082">
    <property type="entry name" value="HisKA"/>
    <property type="match status" value="1"/>
</dbReference>
<evidence type="ECO:0000256" key="8">
    <source>
        <dbReference type="ARBA" id="ARBA00022989"/>
    </source>
</evidence>
<dbReference type="SMART" id="SM00387">
    <property type="entry name" value="HATPase_c"/>
    <property type="match status" value="1"/>
</dbReference>
<evidence type="ECO:0000256" key="4">
    <source>
        <dbReference type="ARBA" id="ARBA00022553"/>
    </source>
</evidence>
<keyword evidence="7 14" id="KW-0418">Kinase</keyword>
<dbReference type="Gene3D" id="1.10.287.130">
    <property type="match status" value="1"/>
</dbReference>
<dbReference type="InterPro" id="IPR050428">
    <property type="entry name" value="TCS_sensor_his_kinase"/>
</dbReference>
<name>A0A418MID9_9BACT</name>
<dbReference type="EMBL" id="QXED01000001">
    <property type="protein sequence ID" value="RIV27205.1"/>
    <property type="molecule type" value="Genomic_DNA"/>
</dbReference>
<dbReference type="AlphaFoldDB" id="A0A418MID9"/>
<keyword evidence="5" id="KW-0808">Transferase</keyword>
<keyword evidence="10 11" id="KW-0472">Membrane</keyword>
<dbReference type="SUPFAM" id="SSF158472">
    <property type="entry name" value="HAMP domain-like"/>
    <property type="match status" value="1"/>
</dbReference>
<dbReference type="SMART" id="SM00304">
    <property type="entry name" value="HAMP"/>
    <property type="match status" value="1"/>
</dbReference>
<evidence type="ECO:0000256" key="7">
    <source>
        <dbReference type="ARBA" id="ARBA00022777"/>
    </source>
</evidence>
<dbReference type="GO" id="GO:0005886">
    <property type="term" value="C:plasma membrane"/>
    <property type="evidence" value="ECO:0007669"/>
    <property type="project" value="TreeGrafter"/>
</dbReference>
<dbReference type="SMART" id="SM00388">
    <property type="entry name" value="HisKA"/>
    <property type="match status" value="1"/>
</dbReference>
<dbReference type="GO" id="GO:0000155">
    <property type="term" value="F:phosphorelay sensor kinase activity"/>
    <property type="evidence" value="ECO:0007669"/>
    <property type="project" value="InterPro"/>
</dbReference>
<evidence type="ECO:0000259" key="12">
    <source>
        <dbReference type="PROSITE" id="PS50109"/>
    </source>
</evidence>
<dbReference type="PANTHER" id="PTHR45436:SF15">
    <property type="entry name" value="SENSOR HISTIDINE KINASE CUSS"/>
    <property type="match status" value="1"/>
</dbReference>
<dbReference type="InterPro" id="IPR004358">
    <property type="entry name" value="Sig_transdc_His_kin-like_C"/>
</dbReference>
<dbReference type="Gene3D" id="6.10.340.10">
    <property type="match status" value="1"/>
</dbReference>
<evidence type="ECO:0000256" key="5">
    <source>
        <dbReference type="ARBA" id="ARBA00022679"/>
    </source>
</evidence>
<dbReference type="InterPro" id="IPR036890">
    <property type="entry name" value="HATPase_C_sf"/>
</dbReference>
<gene>
    <name evidence="14" type="ORF">DYU11_02515</name>
</gene>
<comment type="caution">
    <text evidence="14">The sequence shown here is derived from an EMBL/GenBank/DDBJ whole genome shotgun (WGS) entry which is preliminary data.</text>
</comment>
<evidence type="ECO:0000313" key="15">
    <source>
        <dbReference type="Proteomes" id="UP000283523"/>
    </source>
</evidence>
<dbReference type="FunFam" id="3.30.565.10:FF:000006">
    <property type="entry name" value="Sensor histidine kinase WalK"/>
    <property type="match status" value="1"/>
</dbReference>
<evidence type="ECO:0000256" key="1">
    <source>
        <dbReference type="ARBA" id="ARBA00000085"/>
    </source>
</evidence>
<feature type="domain" description="HAMP" evidence="13">
    <location>
        <begin position="178"/>
        <end position="231"/>
    </location>
</feature>
<sequence length="457" mass="52183">MTIRNRISLQFTLIVASILVVFSGLVYATSANYRQEEFYNRLIQKARTTVRFLIEVKEIDRDLLKIIDRNTLSALINEKVLIFNERNQLIYASVDDQVINYRPQLLDWVRREGVVETTDGDNEVVGLLYREQGQPLVVLASAYDQFGRSKLSNLRRTLTWGLVGGIGLTVALGFFFAGKSLQPIAHINEQVQTITARNLQQRLDEGRRQDEIDRLAVNFNHVLDRLEQAFDQQRSFVSHASHELRTPLTALKSEIQLGLRRRLNADEYEGVLRNLMADTDRLIALSNSLLFLARTLENLQHMNQDVVRLDEIVFSAQDELLSVHPDYQIQIDYDNIPESDTGLQVRGNENLLRRVVLNLLDNACKYSPHPRVWIRIGSTQDTCRLTVRDEGIGMTADELTRIFEPFYRARNAVGYDGFGVGLSICQRIIDLHQGDISVVSELGKGSTFTVILPRLRS</sequence>
<keyword evidence="4" id="KW-0597">Phosphoprotein</keyword>
<dbReference type="PANTHER" id="PTHR45436">
    <property type="entry name" value="SENSOR HISTIDINE KINASE YKOH"/>
    <property type="match status" value="1"/>
</dbReference>
<dbReference type="InterPro" id="IPR003594">
    <property type="entry name" value="HATPase_dom"/>
</dbReference>
<dbReference type="SUPFAM" id="SSF47384">
    <property type="entry name" value="Homodimeric domain of signal transducing histidine kinase"/>
    <property type="match status" value="1"/>
</dbReference>
<dbReference type="InterPro" id="IPR036097">
    <property type="entry name" value="HisK_dim/P_sf"/>
</dbReference>
<keyword evidence="8 11" id="KW-1133">Transmembrane helix</keyword>
<protein>
    <recommendedName>
        <fullName evidence="3">histidine kinase</fullName>
        <ecNumber evidence="3">2.7.13.3</ecNumber>
    </recommendedName>
</protein>
<evidence type="ECO:0000259" key="13">
    <source>
        <dbReference type="PROSITE" id="PS50885"/>
    </source>
</evidence>
<dbReference type="EC" id="2.7.13.3" evidence="3"/>
<evidence type="ECO:0000256" key="9">
    <source>
        <dbReference type="ARBA" id="ARBA00023012"/>
    </source>
</evidence>
<evidence type="ECO:0000256" key="6">
    <source>
        <dbReference type="ARBA" id="ARBA00022692"/>
    </source>
</evidence>
<dbReference type="Pfam" id="PF00512">
    <property type="entry name" value="HisKA"/>
    <property type="match status" value="1"/>
</dbReference>
<dbReference type="SUPFAM" id="SSF55874">
    <property type="entry name" value="ATPase domain of HSP90 chaperone/DNA topoisomerase II/histidine kinase"/>
    <property type="match status" value="1"/>
</dbReference>